<dbReference type="Proteomes" id="UP000681722">
    <property type="component" value="Unassembled WGS sequence"/>
</dbReference>
<evidence type="ECO:0000256" key="6">
    <source>
        <dbReference type="ARBA" id="ARBA00022982"/>
    </source>
</evidence>
<comment type="subcellular location">
    <subcellularLocation>
        <location evidence="1">Mitochondrion intermembrane space</location>
    </subcellularLocation>
</comment>
<dbReference type="GO" id="GO:0005758">
    <property type="term" value="C:mitochondrial intermembrane space"/>
    <property type="evidence" value="ECO:0007669"/>
    <property type="project" value="UniProtKB-SubCell"/>
</dbReference>
<evidence type="ECO:0000256" key="9">
    <source>
        <dbReference type="SAM" id="Coils"/>
    </source>
</evidence>
<proteinExistence type="inferred from homology"/>
<dbReference type="Proteomes" id="UP000663829">
    <property type="component" value="Unassembled WGS sequence"/>
</dbReference>
<keyword evidence="4 8" id="KW-0349">Heme</keyword>
<evidence type="ECO:0000313" key="12">
    <source>
        <dbReference type="EMBL" id="CAF0777781.1"/>
    </source>
</evidence>
<keyword evidence="3" id="KW-0813">Transport</keyword>
<dbReference type="SUPFAM" id="SSF46626">
    <property type="entry name" value="Cytochrome c"/>
    <property type="match status" value="1"/>
</dbReference>
<keyword evidence="9" id="KW-0175">Coiled coil</keyword>
<keyword evidence="7 8" id="KW-0408">Iron</keyword>
<organism evidence="12 14">
    <name type="scientific">Didymodactylos carnosus</name>
    <dbReference type="NCBI Taxonomy" id="1234261"/>
    <lineage>
        <taxon>Eukaryota</taxon>
        <taxon>Metazoa</taxon>
        <taxon>Spiralia</taxon>
        <taxon>Gnathifera</taxon>
        <taxon>Rotifera</taxon>
        <taxon>Eurotatoria</taxon>
        <taxon>Bdelloidea</taxon>
        <taxon>Philodinida</taxon>
        <taxon>Philodinidae</taxon>
        <taxon>Didymodactylos</taxon>
    </lineage>
</organism>
<name>A0A813R3Y2_9BILA</name>
<feature type="coiled-coil region" evidence="9">
    <location>
        <begin position="292"/>
        <end position="362"/>
    </location>
</feature>
<dbReference type="PROSITE" id="PS51007">
    <property type="entry name" value="CYTC"/>
    <property type="match status" value="1"/>
</dbReference>
<reference evidence="12" key="1">
    <citation type="submission" date="2021-02" db="EMBL/GenBank/DDBJ databases">
        <authorList>
            <person name="Nowell W R."/>
        </authorList>
    </citation>
    <scope>NUCLEOTIDE SEQUENCE</scope>
</reference>
<evidence type="ECO:0000256" key="1">
    <source>
        <dbReference type="ARBA" id="ARBA00004569"/>
    </source>
</evidence>
<dbReference type="InterPro" id="IPR009056">
    <property type="entry name" value="Cyt_c-like_dom"/>
</dbReference>
<feature type="region of interest" description="Disordered" evidence="10">
    <location>
        <begin position="1"/>
        <end position="167"/>
    </location>
</feature>
<dbReference type="EMBL" id="CAJNOQ010000249">
    <property type="protein sequence ID" value="CAF0777781.1"/>
    <property type="molecule type" value="Genomic_DNA"/>
</dbReference>
<gene>
    <name evidence="12" type="ORF">GPM918_LOCUS2290</name>
    <name evidence="13" type="ORF">SRO942_LOCUS2290</name>
</gene>
<keyword evidence="5 8" id="KW-0479">Metal-binding</keyword>
<accession>A0A813R3Y2</accession>
<evidence type="ECO:0000259" key="11">
    <source>
        <dbReference type="PROSITE" id="PS51007"/>
    </source>
</evidence>
<dbReference type="GO" id="GO:0020037">
    <property type="term" value="F:heme binding"/>
    <property type="evidence" value="ECO:0007669"/>
    <property type="project" value="InterPro"/>
</dbReference>
<sequence>MSGSTEKADSSKKNTKSEGDQSKNVQQQAGAGDKAKDQGNTDKAKNVAGDKKKTDGKENKSDAKPEAKKSDGGGDKAKGAEGGKPEAKKPDGGGDKDKSAGKGAEGGKSEAKKPDGGGDKAKGAEGGKPEAKKPDGGGDKAKGGEGGKSAGGQAAASGGVGSGGDAEKGAKVFKQKCTQCHVIEKGAGNKQGPNLHGLIGRHTGQVPGFDYSEANKSKGIEWSEETLFEYLKDPKKYIPGTKMIFAGIKKEDERKDLIAFLKEASSNIDLFFIEYENHHLYDEQDRTLYRHNVDLNNKVKMLERQVETLKKLDNKHHDHKELLKRALAKQISKDLMERNRLFAKKNEEIQNLKKNINELMSKSHNFHIEFLESASCQTDI</sequence>
<dbReference type="FunFam" id="1.10.760.10:FF:000001">
    <property type="entry name" value="Cytochrome c iso-1"/>
    <property type="match status" value="1"/>
</dbReference>
<dbReference type="InterPro" id="IPR002327">
    <property type="entry name" value="Cyt_c_1A/1B"/>
</dbReference>
<keyword evidence="14" id="KW-1185">Reference proteome</keyword>
<evidence type="ECO:0000256" key="4">
    <source>
        <dbReference type="ARBA" id="ARBA00022617"/>
    </source>
</evidence>
<evidence type="ECO:0000256" key="5">
    <source>
        <dbReference type="ARBA" id="ARBA00022723"/>
    </source>
</evidence>
<feature type="domain" description="Cytochrome c" evidence="11">
    <location>
        <begin position="164"/>
        <end position="265"/>
    </location>
</feature>
<dbReference type="InterPro" id="IPR036909">
    <property type="entry name" value="Cyt_c-like_dom_sf"/>
</dbReference>
<evidence type="ECO:0000256" key="7">
    <source>
        <dbReference type="ARBA" id="ARBA00023004"/>
    </source>
</evidence>
<keyword evidence="6" id="KW-0249">Electron transport</keyword>
<dbReference type="Pfam" id="PF00034">
    <property type="entry name" value="Cytochrom_C"/>
    <property type="match status" value="1"/>
</dbReference>
<feature type="compositionally biased region" description="Basic and acidic residues" evidence="10">
    <location>
        <begin position="33"/>
        <end position="145"/>
    </location>
</feature>
<dbReference type="AlphaFoldDB" id="A0A813R3Y2"/>
<evidence type="ECO:0000256" key="2">
    <source>
        <dbReference type="ARBA" id="ARBA00006488"/>
    </source>
</evidence>
<evidence type="ECO:0000256" key="8">
    <source>
        <dbReference type="PROSITE-ProRule" id="PRU00433"/>
    </source>
</evidence>
<dbReference type="GO" id="GO:0046872">
    <property type="term" value="F:metal ion binding"/>
    <property type="evidence" value="ECO:0007669"/>
    <property type="project" value="UniProtKB-KW"/>
</dbReference>
<feature type="compositionally biased region" description="Basic and acidic residues" evidence="10">
    <location>
        <begin position="1"/>
        <end position="21"/>
    </location>
</feature>
<dbReference type="PRINTS" id="PR00604">
    <property type="entry name" value="CYTCHRMECIAB"/>
</dbReference>
<evidence type="ECO:0000313" key="13">
    <source>
        <dbReference type="EMBL" id="CAF3560544.1"/>
    </source>
</evidence>
<dbReference type="Gene3D" id="1.10.760.10">
    <property type="entry name" value="Cytochrome c-like domain"/>
    <property type="match status" value="1"/>
</dbReference>
<evidence type="ECO:0000256" key="3">
    <source>
        <dbReference type="ARBA" id="ARBA00022448"/>
    </source>
</evidence>
<evidence type="ECO:0000313" key="14">
    <source>
        <dbReference type="Proteomes" id="UP000663829"/>
    </source>
</evidence>
<protein>
    <recommendedName>
        <fullName evidence="11">Cytochrome c domain-containing protein</fullName>
    </recommendedName>
</protein>
<dbReference type="OrthoDB" id="449280at2759"/>
<comment type="caution">
    <text evidence="12">The sequence shown here is derived from an EMBL/GenBank/DDBJ whole genome shotgun (WGS) entry which is preliminary data.</text>
</comment>
<dbReference type="PANTHER" id="PTHR11961">
    <property type="entry name" value="CYTOCHROME C"/>
    <property type="match status" value="1"/>
</dbReference>
<comment type="similarity">
    <text evidence="2">Belongs to the cytochrome c family.</text>
</comment>
<dbReference type="GO" id="GO:0009055">
    <property type="term" value="F:electron transfer activity"/>
    <property type="evidence" value="ECO:0007669"/>
    <property type="project" value="InterPro"/>
</dbReference>
<evidence type="ECO:0000256" key="10">
    <source>
        <dbReference type="SAM" id="MobiDB-lite"/>
    </source>
</evidence>
<dbReference type="EMBL" id="CAJOBC010000249">
    <property type="protein sequence ID" value="CAF3560544.1"/>
    <property type="molecule type" value="Genomic_DNA"/>
</dbReference>